<evidence type="ECO:0000313" key="18">
    <source>
        <dbReference type="EMBL" id="MBD3690142.1"/>
    </source>
</evidence>
<dbReference type="EMBL" id="JACRUO010000002">
    <property type="protein sequence ID" value="MBD3690142.1"/>
    <property type="molecule type" value="Genomic_DNA"/>
</dbReference>
<keyword evidence="14" id="KW-0324">Glycolysis</keyword>
<dbReference type="AlphaFoldDB" id="A0A8I0KS82"/>
<dbReference type="UniPathway" id="UPA00109">
    <property type="reaction ID" value="UER00182"/>
</dbReference>
<evidence type="ECO:0000256" key="14">
    <source>
        <dbReference type="ARBA" id="ARBA00023152"/>
    </source>
</evidence>
<dbReference type="Proteomes" id="UP000627538">
    <property type="component" value="Unassembled WGS sequence"/>
</dbReference>
<dbReference type="FunFam" id="3.40.50.460:FF:000002">
    <property type="entry name" value="ATP-dependent 6-phosphofructokinase"/>
    <property type="match status" value="1"/>
</dbReference>
<dbReference type="Pfam" id="PF00365">
    <property type="entry name" value="PFK"/>
    <property type="match status" value="2"/>
</dbReference>
<dbReference type="SUPFAM" id="SSF53784">
    <property type="entry name" value="Phosphofructokinase"/>
    <property type="match status" value="2"/>
</dbReference>
<comment type="catalytic activity">
    <reaction evidence="16">
        <text>beta-D-fructose 6-phosphate + ATP = beta-D-fructose 1,6-bisphosphate + ADP + H(+)</text>
        <dbReference type="Rhea" id="RHEA:16109"/>
        <dbReference type="ChEBI" id="CHEBI:15378"/>
        <dbReference type="ChEBI" id="CHEBI:30616"/>
        <dbReference type="ChEBI" id="CHEBI:32966"/>
        <dbReference type="ChEBI" id="CHEBI:57634"/>
        <dbReference type="ChEBI" id="CHEBI:456216"/>
        <dbReference type="EC" id="2.7.1.11"/>
    </reaction>
</comment>
<dbReference type="GO" id="GO:0030388">
    <property type="term" value="P:fructose 1,6-bisphosphate metabolic process"/>
    <property type="evidence" value="ECO:0007669"/>
    <property type="project" value="TreeGrafter"/>
</dbReference>
<dbReference type="GO" id="GO:0006002">
    <property type="term" value="P:fructose 6-phosphate metabolic process"/>
    <property type="evidence" value="ECO:0007669"/>
    <property type="project" value="InterPro"/>
</dbReference>
<dbReference type="RefSeq" id="WP_191072231.1">
    <property type="nucleotide sequence ID" value="NZ_JACRUO010000002.1"/>
</dbReference>
<evidence type="ECO:0000256" key="10">
    <source>
        <dbReference type="ARBA" id="ARBA00022741"/>
    </source>
</evidence>
<dbReference type="GO" id="GO:0003872">
    <property type="term" value="F:6-phosphofructokinase activity"/>
    <property type="evidence" value="ECO:0007669"/>
    <property type="project" value="UniProtKB-EC"/>
</dbReference>
<feature type="domain" description="Phosphofructokinase" evidence="17">
    <location>
        <begin position="20"/>
        <end position="325"/>
    </location>
</feature>
<keyword evidence="7" id="KW-0021">Allosteric enzyme</keyword>
<organism evidence="18 19">
    <name type="scientific">Nanchangia anserum</name>
    <dbReference type="NCBI Taxonomy" id="2692125"/>
    <lineage>
        <taxon>Bacteria</taxon>
        <taxon>Bacillati</taxon>
        <taxon>Actinomycetota</taxon>
        <taxon>Actinomycetes</taxon>
        <taxon>Actinomycetales</taxon>
        <taxon>Actinomycetaceae</taxon>
        <taxon>Nanchangia</taxon>
    </lineage>
</organism>
<dbReference type="GO" id="GO:0005945">
    <property type="term" value="C:6-phosphofructokinase complex"/>
    <property type="evidence" value="ECO:0007669"/>
    <property type="project" value="TreeGrafter"/>
</dbReference>
<evidence type="ECO:0000259" key="17">
    <source>
        <dbReference type="Pfam" id="PF00365"/>
    </source>
</evidence>
<keyword evidence="12" id="KW-0067">ATP-binding</keyword>
<evidence type="ECO:0000256" key="6">
    <source>
        <dbReference type="ARBA" id="ARBA00022490"/>
    </source>
</evidence>
<dbReference type="NCBIfam" id="TIGR02478">
    <property type="entry name" value="6PF1K_euk"/>
    <property type="match status" value="1"/>
</dbReference>
<evidence type="ECO:0000256" key="2">
    <source>
        <dbReference type="ARBA" id="ARBA00002659"/>
    </source>
</evidence>
<comment type="subcellular location">
    <subcellularLocation>
        <location evidence="3">Cytoplasm</location>
    </subcellularLocation>
</comment>
<dbReference type="InterPro" id="IPR015912">
    <property type="entry name" value="Phosphofructokinase_CS"/>
</dbReference>
<accession>A0A8I0KS82</accession>
<protein>
    <recommendedName>
        <fullName evidence="5">6-phosphofructokinase</fullName>
        <ecNumber evidence="5">2.7.1.11</ecNumber>
    </recommendedName>
</protein>
<dbReference type="Gene3D" id="3.40.50.450">
    <property type="match status" value="2"/>
</dbReference>
<evidence type="ECO:0000256" key="16">
    <source>
        <dbReference type="ARBA" id="ARBA00048070"/>
    </source>
</evidence>
<evidence type="ECO:0000256" key="15">
    <source>
        <dbReference type="ARBA" id="ARBA00038478"/>
    </source>
</evidence>
<evidence type="ECO:0000256" key="11">
    <source>
        <dbReference type="ARBA" id="ARBA00022777"/>
    </source>
</evidence>
<dbReference type="Gene3D" id="3.40.50.460">
    <property type="entry name" value="Phosphofructokinase domain"/>
    <property type="match status" value="2"/>
</dbReference>
<evidence type="ECO:0000256" key="9">
    <source>
        <dbReference type="ARBA" id="ARBA00022723"/>
    </source>
</evidence>
<evidence type="ECO:0000313" key="19">
    <source>
        <dbReference type="Proteomes" id="UP000627538"/>
    </source>
</evidence>
<keyword evidence="8 18" id="KW-0808">Transferase</keyword>
<dbReference type="GO" id="GO:0042802">
    <property type="term" value="F:identical protein binding"/>
    <property type="evidence" value="ECO:0007669"/>
    <property type="project" value="TreeGrafter"/>
</dbReference>
<comment type="similarity">
    <text evidence="15">Belongs to the phosphofructokinase type A (PFKA) family.</text>
</comment>
<proteinExistence type="inferred from homology"/>
<evidence type="ECO:0000256" key="5">
    <source>
        <dbReference type="ARBA" id="ARBA00012055"/>
    </source>
</evidence>
<feature type="domain" description="Phosphofructokinase" evidence="17">
    <location>
        <begin position="406"/>
        <end position="689"/>
    </location>
</feature>
<dbReference type="InterPro" id="IPR009161">
    <property type="entry name" value="6-Pfructokinase_euk"/>
</dbReference>
<evidence type="ECO:0000256" key="12">
    <source>
        <dbReference type="ARBA" id="ARBA00022840"/>
    </source>
</evidence>
<dbReference type="PRINTS" id="PR00476">
    <property type="entry name" value="PHFRCTKINASE"/>
</dbReference>
<dbReference type="GO" id="GO:0061621">
    <property type="term" value="P:canonical glycolysis"/>
    <property type="evidence" value="ECO:0007669"/>
    <property type="project" value="TreeGrafter"/>
</dbReference>
<evidence type="ECO:0000256" key="3">
    <source>
        <dbReference type="ARBA" id="ARBA00004496"/>
    </source>
</evidence>
<dbReference type="GO" id="GO:0046872">
    <property type="term" value="F:metal ion binding"/>
    <property type="evidence" value="ECO:0007669"/>
    <property type="project" value="UniProtKB-KW"/>
</dbReference>
<dbReference type="InterPro" id="IPR000023">
    <property type="entry name" value="Phosphofructokinase_dom"/>
</dbReference>
<dbReference type="PANTHER" id="PTHR13697:SF4">
    <property type="entry name" value="ATP-DEPENDENT 6-PHOSPHOFRUCTOKINASE"/>
    <property type="match status" value="1"/>
</dbReference>
<sequence length="770" mass="82893">MRSVEEGKPVSDKQTRRPVRIGVLTSGGDAQGMNAAVRAVARSALKLGAVPYAIMDGWQGAVDGGDAIRELTWSSVSSILNKGGTVIGTARCAAFRERHGLLDACQHLVEKGIDRLVVIGGDGSLAGTNEFKEEWPSLLAELVEAGRITPAQAESHAFLGVAGLVGSIDNDLVGSDMTIGTDSAMDRILTAIDQLSSTAASHQRTFVVEVMGRHCGYLPLMTAVAGGCDYVFIPEKPPAAGWEDELADKLRAGRAAGRRESIVLVAEGAVDSQGQPITTDMVCDALEERMGERPHVTILGHVQRGGVPTAYDRWQPTVQGYCAVRQVLDQQAGDESVIVGVRHNRVALMPLMEAVRNTRAVKTYSDALDFDKAVQARGESFGQMLALNEIMSAPPKLEAAAPGAKRVAIMHVGGLAPGMNTATRTVVRLAIAQGHTTLGIEGSFRGLIDGKVRELGWEDVEGWGFSGGAELGTRRTIPTIEQFYAIGRSLENNEIDALVVIGGYNAYLSVQAMVAERDRYPAFNIPIIVVPASIDNNLPGSELSIGADSALNNAVWSLDRIKESAAASRRCFVADTMGRHCGYLALMAGLASGAEMVYLDEFPPSLEDIAAHARQMVRSFENDRRLFLVVRNEEAGGNYDREFVADVFAQEGQGLFDVRHAALGHLQQGGEPSAFDRVLATRLAARAVDELAEQFATDDSDARFIGLDHTGIVSYPFDDMKHMVDTQKRRPKNQWWLALAPLISAVSRDDDSVELPELKYFTSTNPVDNA</sequence>
<dbReference type="InterPro" id="IPR022953">
    <property type="entry name" value="ATP_PFK"/>
</dbReference>
<comment type="cofactor">
    <cofactor evidence="1">
        <name>Mg(2+)</name>
        <dbReference type="ChEBI" id="CHEBI:18420"/>
    </cofactor>
</comment>
<keyword evidence="11 18" id="KW-0418">Kinase</keyword>
<keyword evidence="9" id="KW-0479">Metal-binding</keyword>
<evidence type="ECO:0000256" key="4">
    <source>
        <dbReference type="ARBA" id="ARBA00004679"/>
    </source>
</evidence>
<name>A0A8I0KS82_9ACTO</name>
<comment type="pathway">
    <text evidence="4">Carbohydrate degradation; glycolysis; D-glyceraldehyde 3-phosphate and glycerone phosphate from D-glucose: step 3/4.</text>
</comment>
<dbReference type="PANTHER" id="PTHR13697">
    <property type="entry name" value="PHOSPHOFRUCTOKINASE"/>
    <property type="match status" value="1"/>
</dbReference>
<keyword evidence="10" id="KW-0547">Nucleotide-binding</keyword>
<evidence type="ECO:0000256" key="8">
    <source>
        <dbReference type="ARBA" id="ARBA00022679"/>
    </source>
</evidence>
<dbReference type="GO" id="GO:0070095">
    <property type="term" value="F:fructose-6-phosphate binding"/>
    <property type="evidence" value="ECO:0007669"/>
    <property type="project" value="TreeGrafter"/>
</dbReference>
<dbReference type="InterPro" id="IPR035966">
    <property type="entry name" value="PKF_sf"/>
</dbReference>
<comment type="function">
    <text evidence="2">Catalyzes the phosphorylation of D-fructose 6-phosphate to fructose 1,6-bisphosphate by ATP, the first committing step of glycolysis.</text>
</comment>
<keyword evidence="19" id="KW-1185">Reference proteome</keyword>
<evidence type="ECO:0000256" key="13">
    <source>
        <dbReference type="ARBA" id="ARBA00022842"/>
    </source>
</evidence>
<dbReference type="GO" id="GO:0005524">
    <property type="term" value="F:ATP binding"/>
    <property type="evidence" value="ECO:0007669"/>
    <property type="project" value="UniProtKB-KW"/>
</dbReference>
<evidence type="ECO:0000256" key="7">
    <source>
        <dbReference type="ARBA" id="ARBA00022533"/>
    </source>
</evidence>
<evidence type="ECO:0000256" key="1">
    <source>
        <dbReference type="ARBA" id="ARBA00001946"/>
    </source>
</evidence>
<keyword evidence="6" id="KW-0963">Cytoplasm</keyword>
<comment type="caution">
    <text evidence="18">The sequence shown here is derived from an EMBL/GenBank/DDBJ whole genome shotgun (WGS) entry which is preliminary data.</text>
</comment>
<reference evidence="18 19" key="1">
    <citation type="submission" date="2020-08" db="EMBL/GenBank/DDBJ databases">
        <title>Winkia gen. nov., sp. nov., isolated from faeces of the Anser albifrons in China.</title>
        <authorList>
            <person name="Liu Q."/>
        </authorList>
    </citation>
    <scope>NUCLEOTIDE SEQUENCE [LARGE SCALE GENOMIC DNA]</scope>
    <source>
        <strain evidence="18 19">C62</strain>
    </source>
</reference>
<dbReference type="EC" id="2.7.1.11" evidence="5"/>
<dbReference type="GO" id="GO:0016208">
    <property type="term" value="F:AMP binding"/>
    <property type="evidence" value="ECO:0007669"/>
    <property type="project" value="TreeGrafter"/>
</dbReference>
<gene>
    <name evidence="18" type="ORF">H8R10_07875</name>
</gene>
<keyword evidence="13" id="KW-0460">Magnesium</keyword>
<dbReference type="GO" id="GO:0048029">
    <property type="term" value="F:monosaccharide binding"/>
    <property type="evidence" value="ECO:0007669"/>
    <property type="project" value="TreeGrafter"/>
</dbReference>
<dbReference type="PROSITE" id="PS00433">
    <property type="entry name" value="PHOSPHOFRUCTOKINASE"/>
    <property type="match status" value="1"/>
</dbReference>